<dbReference type="SUPFAM" id="SSF50249">
    <property type="entry name" value="Nucleic acid-binding proteins"/>
    <property type="match status" value="1"/>
</dbReference>
<evidence type="ECO:0000313" key="2">
    <source>
        <dbReference type="Proteomes" id="UP000229500"/>
    </source>
</evidence>
<proteinExistence type="predicted"/>
<gene>
    <name evidence="1" type="ORF">COU96_01280</name>
</gene>
<name>A0A2M8L5M7_9BACT</name>
<comment type="caution">
    <text evidence="1">The sequence shown here is derived from an EMBL/GenBank/DDBJ whole genome shotgun (WGS) entry which is preliminary data.</text>
</comment>
<dbReference type="Gene3D" id="2.40.50.140">
    <property type="entry name" value="Nucleic acid-binding proteins"/>
    <property type="match status" value="1"/>
</dbReference>
<organism evidence="1 2">
    <name type="scientific">Candidatus Shapirobacteria bacterium CG10_big_fil_rev_8_21_14_0_10_38_14</name>
    <dbReference type="NCBI Taxonomy" id="1974483"/>
    <lineage>
        <taxon>Bacteria</taxon>
        <taxon>Candidatus Shapironibacteriota</taxon>
    </lineage>
</organism>
<evidence type="ECO:0000313" key="1">
    <source>
        <dbReference type="EMBL" id="PJE69141.1"/>
    </source>
</evidence>
<accession>A0A2M8L5M7</accession>
<dbReference type="AlphaFoldDB" id="A0A2M8L5M7"/>
<sequence length="195" mass="22642">MSEGVCEMETGTVKFFNAQQGKRFGFVRTESGEELFFHFNDGEFIIPGKVQPEFSEKAQMTIKGQLRSLRDPQRDDIVIFNRKRGSGGWIASPWGYKSHYERALEIIAKRSAPTIYRVLETMNNLGKQPGEPKVLWEGSDLDDLFIRYPVPSGRQSPSADPLLPYWSDTDNIFEVRRWFERKTEVGWEQCPDPRW</sequence>
<dbReference type="InterPro" id="IPR012340">
    <property type="entry name" value="NA-bd_OB-fold"/>
</dbReference>
<protein>
    <submittedName>
        <fullName evidence="1">Uncharacterized protein</fullName>
    </submittedName>
</protein>
<dbReference type="Proteomes" id="UP000229500">
    <property type="component" value="Unassembled WGS sequence"/>
</dbReference>
<dbReference type="EMBL" id="PFEL01000053">
    <property type="protein sequence ID" value="PJE69141.1"/>
    <property type="molecule type" value="Genomic_DNA"/>
</dbReference>
<reference evidence="2" key="1">
    <citation type="submission" date="2017-09" db="EMBL/GenBank/DDBJ databases">
        <title>Depth-based differentiation of microbial function through sediment-hosted aquifers and enrichment of novel symbionts in the deep terrestrial subsurface.</title>
        <authorList>
            <person name="Probst A.J."/>
            <person name="Ladd B."/>
            <person name="Jarett J.K."/>
            <person name="Geller-Mcgrath D.E."/>
            <person name="Sieber C.M.K."/>
            <person name="Emerson J.B."/>
            <person name="Anantharaman K."/>
            <person name="Thomas B.C."/>
            <person name="Malmstrom R."/>
            <person name="Stieglmeier M."/>
            <person name="Klingl A."/>
            <person name="Woyke T."/>
            <person name="Ryan C.M."/>
            <person name="Banfield J.F."/>
        </authorList>
    </citation>
    <scope>NUCLEOTIDE SEQUENCE [LARGE SCALE GENOMIC DNA]</scope>
</reference>